<evidence type="ECO:0000313" key="3">
    <source>
        <dbReference type="EMBL" id="SFL24212.1"/>
    </source>
</evidence>
<keyword evidence="4" id="KW-1185">Reference proteome</keyword>
<dbReference type="Pfam" id="PF19099">
    <property type="entry name" value="DUF5786"/>
    <property type="match status" value="1"/>
</dbReference>
<name>A0A1I4G230_9EURY</name>
<feature type="compositionally biased region" description="Acidic residues" evidence="1">
    <location>
        <begin position="7"/>
        <end position="24"/>
    </location>
</feature>
<accession>A0A1I4G230</accession>
<reference evidence="4" key="1">
    <citation type="submission" date="2016-10" db="EMBL/GenBank/DDBJ databases">
        <authorList>
            <person name="Varghese N."/>
            <person name="Submissions S."/>
        </authorList>
    </citation>
    <scope>NUCLEOTIDE SEQUENCE [LARGE SCALE GENOMIC DNA]</scope>
    <source>
        <strain evidence="4">CGMCC 1.7738</strain>
    </source>
</reference>
<sequence length="61" mass="6947">MGFGSYDESEQENQEYDANLDENDGVTTRENDHKGSMEFENGASNDELLNRLQDIKSDQES</sequence>
<dbReference type="Proteomes" id="UP000199607">
    <property type="component" value="Unassembled WGS sequence"/>
</dbReference>
<organism evidence="3 4">
    <name type="scientific">Halogranum rubrum</name>
    <dbReference type="NCBI Taxonomy" id="553466"/>
    <lineage>
        <taxon>Archaea</taxon>
        <taxon>Methanobacteriati</taxon>
        <taxon>Methanobacteriota</taxon>
        <taxon>Stenosarchaea group</taxon>
        <taxon>Halobacteria</taxon>
        <taxon>Halobacteriales</taxon>
        <taxon>Haloferacaceae</taxon>
    </lineage>
</organism>
<dbReference type="EMBL" id="FOTC01000003">
    <property type="protein sequence ID" value="SFL24212.1"/>
    <property type="molecule type" value="Genomic_DNA"/>
</dbReference>
<dbReference type="AlphaFoldDB" id="A0A1I4G230"/>
<dbReference type="InterPro" id="IPR043902">
    <property type="entry name" value="DUF5786"/>
</dbReference>
<feature type="region of interest" description="Disordered" evidence="1">
    <location>
        <begin position="1"/>
        <end position="61"/>
    </location>
</feature>
<proteinExistence type="predicted"/>
<gene>
    <name evidence="3" type="ORF">SAMN04487950_3002</name>
</gene>
<evidence type="ECO:0000259" key="2">
    <source>
        <dbReference type="Pfam" id="PF19099"/>
    </source>
</evidence>
<dbReference type="STRING" id="553466.SAMN04487950_3002"/>
<dbReference type="RefSeq" id="WP_009366771.1">
    <property type="nucleotide sequence ID" value="NZ_FOTC01000003.1"/>
</dbReference>
<feature type="domain" description="DUF5786" evidence="2">
    <location>
        <begin position="3"/>
        <end position="56"/>
    </location>
</feature>
<feature type="compositionally biased region" description="Basic and acidic residues" evidence="1">
    <location>
        <begin position="27"/>
        <end position="37"/>
    </location>
</feature>
<evidence type="ECO:0000256" key="1">
    <source>
        <dbReference type="SAM" id="MobiDB-lite"/>
    </source>
</evidence>
<evidence type="ECO:0000313" key="4">
    <source>
        <dbReference type="Proteomes" id="UP000199607"/>
    </source>
</evidence>
<protein>
    <recommendedName>
        <fullName evidence="2">DUF5786 domain-containing protein</fullName>
    </recommendedName>
</protein>